<keyword evidence="2" id="KW-0496">Mitochondrion</keyword>
<evidence type="ECO:0000313" key="2">
    <source>
        <dbReference type="EMBL" id="QGW48692.1"/>
    </source>
</evidence>
<gene>
    <name evidence="2" type="primary">orf82e</name>
</gene>
<organism evidence="2">
    <name type="scientific">Raphanus sativus</name>
    <name type="common">Radish</name>
    <name type="synonym">Raphanus raphanistrum var. sativus</name>
    <dbReference type="NCBI Taxonomy" id="3726"/>
    <lineage>
        <taxon>Eukaryota</taxon>
        <taxon>Viridiplantae</taxon>
        <taxon>Streptophyta</taxon>
        <taxon>Embryophyta</taxon>
        <taxon>Tracheophyta</taxon>
        <taxon>Spermatophyta</taxon>
        <taxon>Magnoliopsida</taxon>
        <taxon>eudicotyledons</taxon>
        <taxon>Gunneridae</taxon>
        <taxon>Pentapetalae</taxon>
        <taxon>rosids</taxon>
        <taxon>malvids</taxon>
        <taxon>Brassicales</taxon>
        <taxon>Brassicaceae</taxon>
        <taxon>Brassiceae</taxon>
        <taxon>Raphanus</taxon>
    </lineage>
</organism>
<evidence type="ECO:0000313" key="1">
    <source>
        <dbReference type="EMBL" id="QGW48427.1"/>
    </source>
</evidence>
<dbReference type="AlphaFoldDB" id="A0A650GBV9"/>
<reference evidence="2" key="1">
    <citation type="submission" date="2019-06" db="EMBL/GenBank/DDBJ databases">
        <title>Complete mitochondrial genome sequencing of NWB CMS and Normal type.</title>
        <authorList>
            <person name="Zhang L."/>
            <person name="Wang Q."/>
            <person name="Wang Y."/>
        </authorList>
    </citation>
    <scope>NUCLEOTIDE SEQUENCE</scope>
    <source>
        <strain evidence="1">YB-A</strain>
        <strain evidence="2">YB-B</strain>
    </source>
</reference>
<dbReference type="EMBL" id="MN056359">
    <property type="protein sequence ID" value="QGW48692.1"/>
    <property type="molecule type" value="Genomic_DNA"/>
</dbReference>
<proteinExistence type="predicted"/>
<accession>A0A650GBV9</accession>
<name>A0A650GBV9_RAPSA</name>
<protein>
    <submittedName>
        <fullName evidence="2">Uncharacterized protein</fullName>
    </submittedName>
</protein>
<dbReference type="EMBL" id="MN056360">
    <property type="protein sequence ID" value="QGW48427.1"/>
    <property type="molecule type" value="Genomic_DNA"/>
</dbReference>
<geneLocation type="mitochondrion" evidence="2"/>
<sequence length="82" mass="9538">MQEQQSQLKATSWLAHATYYSHPNRERKSDSYNDRNERSDLAALANTAVLRRQTADLSCLLRTRRGTLVTRLKGEVRIERSF</sequence>